<dbReference type="GO" id="GO:0003777">
    <property type="term" value="F:microtubule motor activity"/>
    <property type="evidence" value="ECO:0007669"/>
    <property type="project" value="InterPro"/>
</dbReference>
<keyword evidence="7" id="KW-1185">Reference proteome</keyword>
<keyword evidence="3" id="KW-0175">Coiled coil</keyword>
<evidence type="ECO:0000313" key="6">
    <source>
        <dbReference type="EMBL" id="GFS37135.1"/>
    </source>
</evidence>
<keyword evidence="1" id="KW-0505">Motor protein</keyword>
<evidence type="ECO:0000259" key="5">
    <source>
        <dbReference type="PROSITE" id="PS50067"/>
    </source>
</evidence>
<dbReference type="GO" id="GO:0007018">
    <property type="term" value="P:microtubule-based movement"/>
    <property type="evidence" value="ECO:0007669"/>
    <property type="project" value="InterPro"/>
</dbReference>
<dbReference type="GO" id="GO:0015630">
    <property type="term" value="C:microtubule cytoskeleton"/>
    <property type="evidence" value="ECO:0007669"/>
    <property type="project" value="TreeGrafter"/>
</dbReference>
<dbReference type="SMART" id="SM00129">
    <property type="entry name" value="KISc"/>
    <property type="match status" value="1"/>
</dbReference>
<dbReference type="Proteomes" id="UP000585474">
    <property type="component" value="Unassembled WGS sequence"/>
</dbReference>
<dbReference type="GO" id="GO:0016787">
    <property type="term" value="F:hydrolase activity"/>
    <property type="evidence" value="ECO:0007669"/>
    <property type="project" value="UniProtKB-KW"/>
</dbReference>
<proteinExistence type="inferred from homology"/>
<dbReference type="PROSITE" id="PS50067">
    <property type="entry name" value="KINESIN_MOTOR_2"/>
    <property type="match status" value="1"/>
</dbReference>
<reference evidence="7" key="1">
    <citation type="submission" date="2019-07" db="EMBL/GenBank/DDBJ databases">
        <title>De Novo Assembly of kiwifruit Actinidia rufa.</title>
        <authorList>
            <person name="Sugita-Konishi S."/>
            <person name="Sato K."/>
            <person name="Mori E."/>
            <person name="Abe Y."/>
            <person name="Kisaki G."/>
            <person name="Hamano K."/>
            <person name="Suezawa K."/>
            <person name="Otani M."/>
            <person name="Fukuda T."/>
            <person name="Manabe T."/>
            <person name="Gomi K."/>
            <person name="Tabuchi M."/>
            <person name="Akimitsu K."/>
            <person name="Kataoka I."/>
        </authorList>
    </citation>
    <scope>NUCLEOTIDE SEQUENCE [LARGE SCALE GENOMIC DNA]</scope>
    <source>
        <strain evidence="7">cv. Fuchu</strain>
    </source>
</reference>
<dbReference type="Gene3D" id="3.40.850.10">
    <property type="entry name" value="Kinesin motor domain"/>
    <property type="match status" value="2"/>
</dbReference>
<comment type="caution">
    <text evidence="2">Lacks conserved residue(s) required for the propagation of feature annotation.</text>
</comment>
<dbReference type="PANTHER" id="PTHR47972">
    <property type="entry name" value="KINESIN-LIKE PROTEIN KLP-3"/>
    <property type="match status" value="1"/>
</dbReference>
<dbReference type="Pfam" id="PF00225">
    <property type="entry name" value="Kinesin"/>
    <property type="match status" value="1"/>
</dbReference>
<feature type="coiled-coil region" evidence="3">
    <location>
        <begin position="145"/>
        <end position="179"/>
    </location>
</feature>
<dbReference type="FunFam" id="3.40.850.10:FF:000178">
    <property type="entry name" value="Kinesin-related protein3"/>
    <property type="match status" value="1"/>
</dbReference>
<evidence type="ECO:0000256" key="2">
    <source>
        <dbReference type="PROSITE-ProRule" id="PRU00283"/>
    </source>
</evidence>
<feature type="coiled-coil region" evidence="3">
    <location>
        <begin position="205"/>
        <end position="236"/>
    </location>
</feature>
<dbReference type="InterPro" id="IPR027640">
    <property type="entry name" value="Kinesin-like_fam"/>
</dbReference>
<evidence type="ECO:0000256" key="4">
    <source>
        <dbReference type="SAM" id="MobiDB-lite"/>
    </source>
</evidence>
<dbReference type="EMBL" id="BJWL01000271">
    <property type="protein sequence ID" value="GFS37135.1"/>
    <property type="molecule type" value="Genomic_DNA"/>
</dbReference>
<dbReference type="SUPFAM" id="SSF52540">
    <property type="entry name" value="P-loop containing nucleoside triphosphate hydrolases"/>
    <property type="match status" value="1"/>
</dbReference>
<keyword evidence="6" id="KW-0378">Hydrolase</keyword>
<dbReference type="GO" id="GO:0008017">
    <property type="term" value="F:microtubule binding"/>
    <property type="evidence" value="ECO:0007669"/>
    <property type="project" value="InterPro"/>
</dbReference>
<gene>
    <name evidence="6" type="ORF">Acr_00g0050080</name>
</gene>
<dbReference type="AlphaFoldDB" id="A0A7J0DL32"/>
<dbReference type="InterPro" id="IPR027417">
    <property type="entry name" value="P-loop_NTPase"/>
</dbReference>
<sequence>MNPHLEVCASKNGEANGLTEAYNGNDTEEIENKFLIHLKQECYADLPAGKISELMKLNSLKNSPTQSLFSVVNKVLDDIIERKNGDIPHCTGYLLKKVVQEIEWRVSTQTESFKKQNSRYKVLEEKYQSRIRVLETLATGTSEENEVLMNQFQQIKNEKTEIEEKKKLEEQDVTRLMQEKDHTEFQFSALKQDLELAKKTHEMHCLQLETRANKTKEELEKKLMELEYLLTDSKNNIKDLVAFSESKSLRWKKKELAYKRVLDSQSGLLQDLRMASGAIKREVSKTRKVYSEEFCHLAVKLKGLVDAAENYHTILAENRKLYNEVQDLKGNIRVYCRIRPFLPGQCQKKTAIEYIGENGELVVANPLKQGKDNHRLFKFNKVFDLTATQAVPDASIHPVKSTEDVLELMNIGLMNRAFGATALNERSSRSHSVLTVHVRGIDLESDDVLRGCLHLVDLAGSERVDRSEATGDRLREAQHINKSLSALGDVIFALAQKSPHVPYRNSKLTQVLQSSLGGQAKTLMFVQLNPDVESYSETISTLKFAERVSGVQLGAAQSNKEGRGVRELMEQVASLKDTIAKKDEEIGRLRLLKTDVNGERRGMSSPRYGSPSPKKTFRRGITAKPDTVRVEKLRTLAVADGRQNITENIGPRLASAEGSQDNIEDVELLGLRDADADERLSDISDGGLSMGTETDGSLNNSIVEFTLFPEIAKPPADSTEKPSVPTKLPRPPQKQVKGGPSRLSLSRLSSTVPSST</sequence>
<dbReference type="InterPro" id="IPR001752">
    <property type="entry name" value="Kinesin_motor_dom"/>
</dbReference>
<evidence type="ECO:0000256" key="1">
    <source>
        <dbReference type="ARBA" id="ARBA00023175"/>
    </source>
</evidence>
<organism evidence="6 7">
    <name type="scientific">Actinidia rufa</name>
    <dbReference type="NCBI Taxonomy" id="165716"/>
    <lineage>
        <taxon>Eukaryota</taxon>
        <taxon>Viridiplantae</taxon>
        <taxon>Streptophyta</taxon>
        <taxon>Embryophyta</taxon>
        <taxon>Tracheophyta</taxon>
        <taxon>Spermatophyta</taxon>
        <taxon>Magnoliopsida</taxon>
        <taxon>eudicotyledons</taxon>
        <taxon>Gunneridae</taxon>
        <taxon>Pentapetalae</taxon>
        <taxon>asterids</taxon>
        <taxon>Ericales</taxon>
        <taxon>Actinidiaceae</taxon>
        <taxon>Actinidia</taxon>
    </lineage>
</organism>
<evidence type="ECO:0000313" key="7">
    <source>
        <dbReference type="Proteomes" id="UP000585474"/>
    </source>
</evidence>
<feature type="region of interest" description="Disordered" evidence="4">
    <location>
        <begin position="599"/>
        <end position="619"/>
    </location>
</feature>
<accession>A0A7J0DL32</accession>
<dbReference type="OrthoDB" id="3176171at2759"/>
<feature type="region of interest" description="Disordered" evidence="4">
    <location>
        <begin position="710"/>
        <end position="756"/>
    </location>
</feature>
<dbReference type="InterPro" id="IPR036961">
    <property type="entry name" value="Kinesin_motor_dom_sf"/>
</dbReference>
<dbReference type="PRINTS" id="PR00380">
    <property type="entry name" value="KINESINHEAVY"/>
</dbReference>
<evidence type="ECO:0000256" key="3">
    <source>
        <dbReference type="SAM" id="Coils"/>
    </source>
</evidence>
<dbReference type="PANTHER" id="PTHR47972:SF14">
    <property type="entry name" value="KINESIN-LIKE PROTEIN KIN-14J"/>
    <property type="match status" value="1"/>
</dbReference>
<comment type="caution">
    <text evidence="6">The sequence shown here is derived from an EMBL/GenBank/DDBJ whole genome shotgun (WGS) entry which is preliminary data.</text>
</comment>
<feature type="compositionally biased region" description="Low complexity" evidence="4">
    <location>
        <begin position="740"/>
        <end position="756"/>
    </location>
</feature>
<feature type="domain" description="Kinesin motor" evidence="5">
    <location>
        <begin position="381"/>
        <end position="551"/>
    </location>
</feature>
<name>A0A7J0DL32_9ERIC</name>
<dbReference type="GO" id="GO:0005524">
    <property type="term" value="F:ATP binding"/>
    <property type="evidence" value="ECO:0007669"/>
    <property type="project" value="InterPro"/>
</dbReference>
<comment type="similarity">
    <text evidence="2">Belongs to the TRAFAC class myosin-kinesin ATPase superfamily. Kinesin family.</text>
</comment>
<protein>
    <submittedName>
        <fullName evidence="6">P-loop nucleoside triphosphate hydrolases superfamily protein with CH (Calponin Homology) domain-containing protein</fullName>
    </submittedName>
</protein>